<sequence>MHLLVAAAFGIVINGTISVHVRDADSGEKGAYVQRIHNARASIGRGILQFEAPALFTVSESDPPCTGTYGDATTPLQGSIFLTRGAQHEFLGTLLAPGQLLGGGGSGSSPPCGIGFAGRFPTGHVAAPRLPTQIGRTTHWDFTVRNVRDATPGSDAMEDWSVNLTFAARS</sequence>
<proteinExistence type="predicted"/>
<organism evidence="1">
    <name type="scientific">mine drainage metagenome</name>
    <dbReference type="NCBI Taxonomy" id="410659"/>
    <lineage>
        <taxon>unclassified sequences</taxon>
        <taxon>metagenomes</taxon>
        <taxon>ecological metagenomes</taxon>
    </lineage>
</organism>
<evidence type="ECO:0000313" key="1">
    <source>
        <dbReference type="EMBL" id="CBH74318.1"/>
    </source>
</evidence>
<reference evidence="1" key="1">
    <citation type="submission" date="2009-10" db="EMBL/GenBank/DDBJ databases">
        <title>Diversity of trophic interactions inside an arsenic-rich microbial ecosystem.</title>
        <authorList>
            <person name="Bertin P.N."/>
            <person name="Heinrich-Salmeron A."/>
            <person name="Pelletier E."/>
            <person name="Goulhen-Chollet F."/>
            <person name="Arsene-Ploetze F."/>
            <person name="Gallien S."/>
            <person name="Calteau A."/>
            <person name="Vallenet D."/>
            <person name="Casiot C."/>
            <person name="Chane-Woon-Ming B."/>
            <person name="Giloteaux L."/>
            <person name="Barakat M."/>
            <person name="Bonnefoy V."/>
            <person name="Bruneel O."/>
            <person name="Chandler M."/>
            <person name="Cleiss J."/>
            <person name="Duran R."/>
            <person name="Elbaz-Poulichet F."/>
            <person name="Fonknechten N."/>
            <person name="Lauga B."/>
            <person name="Mornico D."/>
            <person name="Ortet P."/>
            <person name="Schaeffer C."/>
            <person name="Siguier P."/>
            <person name="Alexander Thil Smith A."/>
            <person name="Van Dorsselaer A."/>
            <person name="Weissenbach J."/>
            <person name="Medigue C."/>
            <person name="Le Paslier D."/>
        </authorList>
    </citation>
    <scope>NUCLEOTIDE SEQUENCE</scope>
</reference>
<dbReference type="EMBL" id="CABL01000001">
    <property type="protein sequence ID" value="CBH74318.1"/>
    <property type="molecule type" value="Genomic_DNA"/>
</dbReference>
<dbReference type="AlphaFoldDB" id="E6PCY3"/>
<gene>
    <name evidence="1" type="ORF">CARN1_2205</name>
</gene>
<name>E6PCY3_9ZZZZ</name>
<protein>
    <submittedName>
        <fullName evidence="1">Uncharacterized protein</fullName>
    </submittedName>
</protein>
<accession>E6PCY3</accession>
<comment type="caution">
    <text evidence="1">The sequence shown here is derived from an EMBL/GenBank/DDBJ whole genome shotgun (WGS) entry which is preliminary data.</text>
</comment>